<accession>A0A2R4X4J9</accession>
<dbReference type="Proteomes" id="UP000244727">
    <property type="component" value="Chromosome"/>
</dbReference>
<dbReference type="SUPFAM" id="SSF51735">
    <property type="entry name" value="NAD(P)-binding Rossmann-fold domains"/>
    <property type="match status" value="1"/>
</dbReference>
<dbReference type="KEGG" id="harc:HARCEL1_11895"/>
<dbReference type="PANTHER" id="PTHR43245">
    <property type="entry name" value="BIFUNCTIONAL POLYMYXIN RESISTANCE PROTEIN ARNA"/>
    <property type="match status" value="1"/>
</dbReference>
<dbReference type="InterPro" id="IPR001509">
    <property type="entry name" value="Epimerase_deHydtase"/>
</dbReference>
<reference evidence="2 3" key="1">
    <citation type="submission" date="2018-04" db="EMBL/GenBank/DDBJ databases">
        <title>Halococcoides cellulosivorans gen. nov., sp. nov., an extremely halophilic cellulose-utilizing haloarchaeon from hypersaline lakes.</title>
        <authorList>
            <person name="Sorokin D.Y."/>
            <person name="Toshchakov S.V."/>
            <person name="Samarov N.I."/>
            <person name="Korzhenkov A."/>
            <person name="Kublanov I.V."/>
        </authorList>
    </citation>
    <scope>NUCLEOTIDE SEQUENCE [LARGE SCALE GENOMIC DNA]</scope>
    <source>
        <strain evidence="2 3">HArcel1</strain>
    </source>
</reference>
<sequence length="310" mass="32747">MDGSDIGRALVTGGAGFVGHHLVDALDAVTDVCVLDDLSTGSLARVPDGVETHVGDVRDPDTLGAATADVDVIFHQAARISVERSIEEPIDTESVNVEGTLAVLDAARRADARVVFASSAAIYGDPETVPVPESAPQRPASPYGVSKSAADRYVRLYEELYGLPTVSLRYFNAYGPGASAGVVRAFQERVRRGEPLIVEGDGGQTRDFVHVRDVVRANLQAATTDAVGAAFNVGTGERVTIEALAERVQAANGVDRPVEFVEARDGDVRHSCADVSAAREALGFEAQIELDEGLRRLAGAERPAAESRQD</sequence>
<dbReference type="Pfam" id="PF01370">
    <property type="entry name" value="Epimerase"/>
    <property type="match status" value="1"/>
</dbReference>
<evidence type="ECO:0000313" key="2">
    <source>
        <dbReference type="EMBL" id="AWB28722.1"/>
    </source>
</evidence>
<dbReference type="Gene3D" id="3.40.50.720">
    <property type="entry name" value="NAD(P)-binding Rossmann-like Domain"/>
    <property type="match status" value="1"/>
</dbReference>
<evidence type="ECO:0000259" key="1">
    <source>
        <dbReference type="Pfam" id="PF01370"/>
    </source>
</evidence>
<protein>
    <recommendedName>
        <fullName evidence="1">NAD-dependent epimerase/dehydratase domain-containing protein</fullName>
    </recommendedName>
</protein>
<keyword evidence="3" id="KW-1185">Reference proteome</keyword>
<dbReference type="EMBL" id="CP028858">
    <property type="protein sequence ID" value="AWB28722.1"/>
    <property type="molecule type" value="Genomic_DNA"/>
</dbReference>
<name>A0A2R4X4J9_9EURY</name>
<dbReference type="InterPro" id="IPR050177">
    <property type="entry name" value="Lipid_A_modif_metabolic_enz"/>
</dbReference>
<gene>
    <name evidence="2" type="ORF">HARCEL1_11895</name>
</gene>
<proteinExistence type="predicted"/>
<feature type="domain" description="NAD-dependent epimerase/dehydratase" evidence="1">
    <location>
        <begin position="9"/>
        <end position="234"/>
    </location>
</feature>
<dbReference type="InterPro" id="IPR036291">
    <property type="entry name" value="NAD(P)-bd_dom_sf"/>
</dbReference>
<dbReference type="PRINTS" id="PR01713">
    <property type="entry name" value="NUCEPIMERASE"/>
</dbReference>
<evidence type="ECO:0000313" key="3">
    <source>
        <dbReference type="Proteomes" id="UP000244727"/>
    </source>
</evidence>
<organism evidence="2 3">
    <name type="scientific">Halococcoides cellulosivorans</name>
    <dbReference type="NCBI Taxonomy" id="1679096"/>
    <lineage>
        <taxon>Archaea</taxon>
        <taxon>Methanobacteriati</taxon>
        <taxon>Methanobacteriota</taxon>
        <taxon>Stenosarchaea group</taxon>
        <taxon>Halobacteria</taxon>
        <taxon>Halobacteriales</taxon>
        <taxon>Haloarculaceae</taxon>
        <taxon>Halococcoides</taxon>
    </lineage>
</organism>
<dbReference type="AlphaFoldDB" id="A0A2R4X4J9"/>
<dbReference type="PANTHER" id="PTHR43245:SF13">
    <property type="entry name" value="UDP-D-APIOSE_UDP-D-XYLOSE SYNTHASE 2"/>
    <property type="match status" value="1"/>
</dbReference>